<keyword evidence="3" id="KW-1185">Reference proteome</keyword>
<keyword evidence="1" id="KW-0472">Membrane</keyword>
<reference evidence="2 3" key="1">
    <citation type="submission" date="2019-11" db="EMBL/GenBank/DDBJ databases">
        <title>Whole-genome sequence of the anaerobic purple sulfur bacterium Allochromatium palmeri DSM 15591.</title>
        <authorList>
            <person name="Kyndt J.A."/>
            <person name="Meyer T.E."/>
        </authorList>
    </citation>
    <scope>NUCLEOTIDE SEQUENCE [LARGE SCALE GENOMIC DNA]</scope>
    <source>
        <strain evidence="2 3">DSM 15591</strain>
    </source>
</reference>
<organism evidence="2 3">
    <name type="scientific">Allochromatium palmeri</name>
    <dbReference type="NCBI Taxonomy" id="231048"/>
    <lineage>
        <taxon>Bacteria</taxon>
        <taxon>Pseudomonadati</taxon>
        <taxon>Pseudomonadota</taxon>
        <taxon>Gammaproteobacteria</taxon>
        <taxon>Chromatiales</taxon>
        <taxon>Chromatiaceae</taxon>
        <taxon>Allochromatium</taxon>
    </lineage>
</organism>
<dbReference type="OrthoDB" id="9992020at2"/>
<name>A0A6N8EFZ0_9GAMM</name>
<dbReference type="RefSeq" id="WP_155451695.1">
    <property type="nucleotide sequence ID" value="NZ_WNKT01000085.1"/>
</dbReference>
<evidence type="ECO:0000256" key="1">
    <source>
        <dbReference type="SAM" id="Phobius"/>
    </source>
</evidence>
<feature type="transmembrane region" description="Helical" evidence="1">
    <location>
        <begin position="63"/>
        <end position="88"/>
    </location>
</feature>
<proteinExistence type="predicted"/>
<evidence type="ECO:0000313" key="2">
    <source>
        <dbReference type="EMBL" id="MTW23155.1"/>
    </source>
</evidence>
<keyword evidence="1" id="KW-0812">Transmembrane</keyword>
<comment type="caution">
    <text evidence="2">The sequence shown here is derived from an EMBL/GenBank/DDBJ whole genome shotgun (WGS) entry which is preliminary data.</text>
</comment>
<feature type="transmembrane region" description="Helical" evidence="1">
    <location>
        <begin position="35"/>
        <end position="51"/>
    </location>
</feature>
<feature type="transmembrane region" description="Helical" evidence="1">
    <location>
        <begin position="6"/>
        <end position="23"/>
    </location>
</feature>
<feature type="transmembrane region" description="Helical" evidence="1">
    <location>
        <begin position="100"/>
        <end position="119"/>
    </location>
</feature>
<evidence type="ECO:0000313" key="3">
    <source>
        <dbReference type="Proteomes" id="UP000434044"/>
    </source>
</evidence>
<sequence length="120" mass="13406">MLVIVLPLAILLVSALLVVGIGARRYWALDVLNGLYMLGLFYAIHLTVQVWRDADYSENWAMYGMLFFVWPYSLLVALLGGLEIALVWRNPHPRVQRARRLVAGIMAVLIGLSLSPLVAS</sequence>
<accession>A0A6N8EFZ0</accession>
<keyword evidence="1" id="KW-1133">Transmembrane helix</keyword>
<dbReference type="Proteomes" id="UP000434044">
    <property type="component" value="Unassembled WGS sequence"/>
</dbReference>
<gene>
    <name evidence="2" type="ORF">GJ668_19140</name>
</gene>
<protein>
    <submittedName>
        <fullName evidence="2">Uncharacterized protein</fullName>
    </submittedName>
</protein>
<dbReference type="EMBL" id="WNKT01000085">
    <property type="protein sequence ID" value="MTW23155.1"/>
    <property type="molecule type" value="Genomic_DNA"/>
</dbReference>
<dbReference type="AlphaFoldDB" id="A0A6N8EFZ0"/>